<protein>
    <submittedName>
        <fullName evidence="1">Uncharacterized protein</fullName>
    </submittedName>
</protein>
<name>A0ABU0PEA3_9MICO</name>
<accession>A0ABU0PEA3</accession>
<dbReference type="RefSeq" id="WP_307364149.1">
    <property type="nucleotide sequence ID" value="NZ_JAUSXK010000001.1"/>
</dbReference>
<evidence type="ECO:0000313" key="1">
    <source>
        <dbReference type="EMBL" id="MDQ0645666.1"/>
    </source>
</evidence>
<keyword evidence="2" id="KW-1185">Reference proteome</keyword>
<sequence length="104" mass="11492">MAKATANKYDFQTLTMREIAKIEELSKQGLTALSDDDRPKALALAAIAFVFRLRDDRTYTWNQAQDLTLKEIGEITSALGDLNISDGEDEEAEVIDLEVIADAA</sequence>
<reference evidence="1 2" key="1">
    <citation type="submission" date="2023-07" db="EMBL/GenBank/DDBJ databases">
        <title>Comparative genomics of wheat-associated soil bacteria to identify genetic determinants of phenazine resistance.</title>
        <authorList>
            <person name="Mouncey N."/>
        </authorList>
    </citation>
    <scope>NUCLEOTIDE SEQUENCE [LARGE SCALE GENOMIC DNA]</scope>
    <source>
        <strain evidence="1 2">W2I7</strain>
    </source>
</reference>
<dbReference type="Proteomes" id="UP001239085">
    <property type="component" value="Unassembled WGS sequence"/>
</dbReference>
<comment type="caution">
    <text evidence="1">The sequence shown here is derived from an EMBL/GenBank/DDBJ whole genome shotgun (WGS) entry which is preliminary data.</text>
</comment>
<gene>
    <name evidence="1" type="ORF">QFZ46_003826</name>
</gene>
<organism evidence="1 2">
    <name type="scientific">Microbacterium murale</name>
    <dbReference type="NCBI Taxonomy" id="1081040"/>
    <lineage>
        <taxon>Bacteria</taxon>
        <taxon>Bacillati</taxon>
        <taxon>Actinomycetota</taxon>
        <taxon>Actinomycetes</taxon>
        <taxon>Micrococcales</taxon>
        <taxon>Microbacteriaceae</taxon>
        <taxon>Microbacterium</taxon>
    </lineage>
</organism>
<dbReference type="EMBL" id="JAUSXK010000001">
    <property type="protein sequence ID" value="MDQ0645666.1"/>
    <property type="molecule type" value="Genomic_DNA"/>
</dbReference>
<proteinExistence type="predicted"/>
<evidence type="ECO:0000313" key="2">
    <source>
        <dbReference type="Proteomes" id="UP001239085"/>
    </source>
</evidence>